<dbReference type="RefSeq" id="WP_109959540.1">
    <property type="nucleotide sequence ID" value="NZ_CP029553.1"/>
</dbReference>
<sequence>MSAIISPCGLYRYRLERNISLLPAPSVAWIMVNPSTADATEDDHTIRKVRGFSERFGFGRIIVGNLFAFRATDIRALRTAADPIGLDAGTHLRLIMRDAEKVIVAWGPLAKLPRHLRSRWHEVRGIAEALCVPLYCLGTAQDGHPLHPLMQPYDRALTVWEAPHDR</sequence>
<evidence type="ECO:0000313" key="2">
    <source>
        <dbReference type="Proteomes" id="UP000245444"/>
    </source>
</evidence>
<gene>
    <name evidence="1" type="ORF">DK419_13505</name>
</gene>
<dbReference type="AlphaFoldDB" id="A0A2U8WM40"/>
<reference evidence="1 2" key="1">
    <citation type="submission" date="2018-05" db="EMBL/GenBank/DDBJ databases">
        <title>Complete Genome Sequence of Methylobacterium sp. 17Sr1-28.</title>
        <authorList>
            <person name="Srinivasan S."/>
        </authorList>
    </citation>
    <scope>NUCLEOTIDE SEQUENCE [LARGE SCALE GENOMIC DNA]</scope>
    <source>
        <strain evidence="1 2">17Sr1-28</strain>
    </source>
</reference>
<organism evidence="1 2">
    <name type="scientific">Methylobacterium terrae</name>
    <dbReference type="NCBI Taxonomy" id="2202827"/>
    <lineage>
        <taxon>Bacteria</taxon>
        <taxon>Pseudomonadati</taxon>
        <taxon>Pseudomonadota</taxon>
        <taxon>Alphaproteobacteria</taxon>
        <taxon>Hyphomicrobiales</taxon>
        <taxon>Methylobacteriaceae</taxon>
        <taxon>Methylobacterium</taxon>
    </lineage>
</organism>
<protein>
    <recommendedName>
        <fullName evidence="3">DUF1643 domain-containing protein</fullName>
    </recommendedName>
</protein>
<name>A0A2U8WM40_9HYPH</name>
<dbReference type="InterPro" id="IPR012441">
    <property type="entry name" value="DUF1643"/>
</dbReference>
<dbReference type="Pfam" id="PF07799">
    <property type="entry name" value="DUF1643"/>
    <property type="match status" value="1"/>
</dbReference>
<dbReference type="Proteomes" id="UP000245444">
    <property type="component" value="Chromosome"/>
</dbReference>
<keyword evidence="2" id="KW-1185">Reference proteome</keyword>
<proteinExistence type="predicted"/>
<evidence type="ECO:0000313" key="1">
    <source>
        <dbReference type="EMBL" id="AWN47209.1"/>
    </source>
</evidence>
<dbReference type="OrthoDB" id="9807577at2"/>
<evidence type="ECO:0008006" key="3">
    <source>
        <dbReference type="Google" id="ProtNLM"/>
    </source>
</evidence>
<accession>A0A2U8WM40</accession>
<dbReference type="EMBL" id="CP029553">
    <property type="protein sequence ID" value="AWN47209.1"/>
    <property type="molecule type" value="Genomic_DNA"/>
</dbReference>
<dbReference type="KEGG" id="mtea:DK419_13505"/>